<reference evidence="2 3" key="1">
    <citation type="submission" date="2024-01" db="EMBL/GenBank/DDBJ databases">
        <title>The genomes of 5 underutilized Papilionoideae crops provide insights into root nodulation and disease resistanc.</title>
        <authorList>
            <person name="Jiang F."/>
        </authorList>
    </citation>
    <scope>NUCLEOTIDE SEQUENCE [LARGE SCALE GENOMIC DNA]</scope>
    <source>
        <strain evidence="2">DUOXIRENSHENG_FW03</strain>
        <tissue evidence="2">Leaves</tissue>
    </source>
</reference>
<evidence type="ECO:0000313" key="2">
    <source>
        <dbReference type="EMBL" id="KAK7406613.1"/>
    </source>
</evidence>
<evidence type="ECO:0000256" key="1">
    <source>
        <dbReference type="SAM" id="Coils"/>
    </source>
</evidence>
<protein>
    <submittedName>
        <fullName evidence="2">Uncharacterized protein</fullName>
    </submittedName>
</protein>
<gene>
    <name evidence="2" type="ORF">VNO78_08242</name>
</gene>
<dbReference type="PANTHER" id="PTHR36734:SF1">
    <property type="entry name" value="OS02G0815300 PROTEIN"/>
    <property type="match status" value="1"/>
</dbReference>
<accession>A0AAN9XST5</accession>
<dbReference type="AlphaFoldDB" id="A0AAN9XST5"/>
<proteinExistence type="predicted"/>
<feature type="coiled-coil region" evidence="1">
    <location>
        <begin position="143"/>
        <end position="170"/>
    </location>
</feature>
<comment type="caution">
    <text evidence="2">The sequence shown here is derived from an EMBL/GenBank/DDBJ whole genome shotgun (WGS) entry which is preliminary data.</text>
</comment>
<keyword evidence="1" id="KW-0175">Coiled coil</keyword>
<dbReference type="PANTHER" id="PTHR36734">
    <property type="entry name" value="YCF37-LIKE PROTEIN"/>
    <property type="match status" value="1"/>
</dbReference>
<name>A0AAN9XST5_PSOTE</name>
<dbReference type="GO" id="GO:0009534">
    <property type="term" value="C:chloroplast thylakoid"/>
    <property type="evidence" value="ECO:0007669"/>
    <property type="project" value="TreeGrafter"/>
</dbReference>
<keyword evidence="3" id="KW-1185">Reference proteome</keyword>
<dbReference type="Proteomes" id="UP001386955">
    <property type="component" value="Unassembled WGS sequence"/>
</dbReference>
<evidence type="ECO:0000313" key="3">
    <source>
        <dbReference type="Proteomes" id="UP001386955"/>
    </source>
</evidence>
<dbReference type="EMBL" id="JAYMYS010000002">
    <property type="protein sequence ID" value="KAK7406613.1"/>
    <property type="molecule type" value="Genomic_DNA"/>
</dbReference>
<sequence length="205" mass="21605">MGPSTRTILLPICCDTCRANNVRKRQWPHVEDRIIEVVAMVSSSSFSTLSFRRLVVCNATLSPCKPRPVKPGTAVPSAGRRQLLILLTASTALTAREAASMAQDIPLFGIRKSLKKVEEEAEEIVREGFEAADKGLAAAEKGLVTAEKGLVAAEKGIEEAEREIEEAVSFGGLAQAGAVAGAEVLGILIATAVVNGILGPEAQKS</sequence>
<organism evidence="2 3">
    <name type="scientific">Psophocarpus tetragonolobus</name>
    <name type="common">Winged bean</name>
    <name type="synonym">Dolichos tetragonolobus</name>
    <dbReference type="NCBI Taxonomy" id="3891"/>
    <lineage>
        <taxon>Eukaryota</taxon>
        <taxon>Viridiplantae</taxon>
        <taxon>Streptophyta</taxon>
        <taxon>Embryophyta</taxon>
        <taxon>Tracheophyta</taxon>
        <taxon>Spermatophyta</taxon>
        <taxon>Magnoliopsida</taxon>
        <taxon>eudicotyledons</taxon>
        <taxon>Gunneridae</taxon>
        <taxon>Pentapetalae</taxon>
        <taxon>rosids</taxon>
        <taxon>fabids</taxon>
        <taxon>Fabales</taxon>
        <taxon>Fabaceae</taxon>
        <taxon>Papilionoideae</taxon>
        <taxon>50 kb inversion clade</taxon>
        <taxon>NPAAA clade</taxon>
        <taxon>indigoferoid/millettioid clade</taxon>
        <taxon>Phaseoleae</taxon>
        <taxon>Psophocarpus</taxon>
    </lineage>
</organism>